<name>B3QXC2_CHLT3</name>
<feature type="domain" description="VWFA" evidence="2">
    <location>
        <begin position="123"/>
        <end position="339"/>
    </location>
</feature>
<dbReference type="PROSITE" id="PS51257">
    <property type="entry name" value="PROKAR_LIPOPROTEIN"/>
    <property type="match status" value="1"/>
</dbReference>
<dbReference type="Pfam" id="PF00092">
    <property type="entry name" value="VWA"/>
    <property type="match status" value="1"/>
</dbReference>
<dbReference type="AlphaFoldDB" id="B3QXC2"/>
<organism evidence="3 4">
    <name type="scientific">Chloroherpeton thalassium (strain ATCC 35110 / GB-78)</name>
    <dbReference type="NCBI Taxonomy" id="517418"/>
    <lineage>
        <taxon>Bacteria</taxon>
        <taxon>Pseudomonadati</taxon>
        <taxon>Chlorobiota</taxon>
        <taxon>Chlorobiia</taxon>
        <taxon>Chlorobiales</taxon>
        <taxon>Chloroherpetonaceae</taxon>
        <taxon>Chloroherpeton</taxon>
    </lineage>
</organism>
<protein>
    <recommendedName>
        <fullName evidence="2">VWFA domain-containing protein</fullName>
    </recommendedName>
</protein>
<gene>
    <name evidence="3" type="ordered locus">Ctha_0931</name>
</gene>
<sequence length="371" mass="39836">MKKHFFTKRLAIAFFLFSFAVAGCDDDNPSDSTDLNSDIPADPGGSAPEVTIGNLSTLIPNVSFITTDGNTERIKVNMSGILDPNTGEAIELTGNQTIFVTEDGVLKGLKITKAGDGNTLKADVVFVVDNSGSMSQEADSIASKIIAFVDYLSTQGLDLEVGVVGYDDDGDVSGALNLTTSSEMSTYLNRYTGTDRTKGFSGTDSAAFEVAAQDYASEISRENGVVGITFADSLFSWRSDAQRVYINFTDEPTQPSYQSWFSSQGICSRWMGKGTIHTVWSGSDTSYYNWVAQYRENPADLSTCTGGTFKQVSYNASDLDLTTLPVTGALAESVLIEFVTKSVSGTHTIKITVTNGTNSDGEKTHEAIVYQ</sequence>
<proteinExistence type="predicted"/>
<keyword evidence="1" id="KW-0732">Signal</keyword>
<reference evidence="3 4" key="1">
    <citation type="submission" date="2008-06" db="EMBL/GenBank/DDBJ databases">
        <title>Complete sequence of Chloroherpeton thalassium ATCC 35110.</title>
        <authorList>
            <consortium name="US DOE Joint Genome Institute"/>
            <person name="Lucas S."/>
            <person name="Copeland A."/>
            <person name="Lapidus A."/>
            <person name="Glavina del Rio T."/>
            <person name="Dalin E."/>
            <person name="Tice H."/>
            <person name="Bruce D."/>
            <person name="Goodwin L."/>
            <person name="Pitluck S."/>
            <person name="Schmutz J."/>
            <person name="Larimer F."/>
            <person name="Land M."/>
            <person name="Hauser L."/>
            <person name="Kyrpides N."/>
            <person name="Mikhailova N."/>
            <person name="Liu Z."/>
            <person name="Li T."/>
            <person name="Zhao F."/>
            <person name="Overmann J."/>
            <person name="Bryant D.A."/>
            <person name="Richardson P."/>
        </authorList>
    </citation>
    <scope>NUCLEOTIDE SEQUENCE [LARGE SCALE GENOMIC DNA]</scope>
    <source>
        <strain evidence="4">ATCC 35110 / GB-78</strain>
    </source>
</reference>
<keyword evidence="4" id="KW-1185">Reference proteome</keyword>
<accession>B3QXC2</accession>
<dbReference type="RefSeq" id="WP_012499480.1">
    <property type="nucleotide sequence ID" value="NC_011026.1"/>
</dbReference>
<dbReference type="OrthoDB" id="1716829at2"/>
<dbReference type="HOGENOM" id="CLU_703678_0_0_10"/>
<dbReference type="SUPFAM" id="SSF53300">
    <property type="entry name" value="vWA-like"/>
    <property type="match status" value="1"/>
</dbReference>
<dbReference type="KEGG" id="cts:Ctha_0931"/>
<dbReference type="CDD" id="cd00198">
    <property type="entry name" value="vWFA"/>
    <property type="match status" value="1"/>
</dbReference>
<feature type="signal peptide" evidence="1">
    <location>
        <begin position="1"/>
        <end position="22"/>
    </location>
</feature>
<dbReference type="eggNOG" id="COG2304">
    <property type="taxonomic scope" value="Bacteria"/>
</dbReference>
<evidence type="ECO:0000313" key="4">
    <source>
        <dbReference type="Proteomes" id="UP000001208"/>
    </source>
</evidence>
<dbReference type="Proteomes" id="UP000001208">
    <property type="component" value="Chromosome"/>
</dbReference>
<evidence type="ECO:0000256" key="1">
    <source>
        <dbReference type="SAM" id="SignalP"/>
    </source>
</evidence>
<dbReference type="EMBL" id="CP001100">
    <property type="protein sequence ID" value="ACF13396.1"/>
    <property type="molecule type" value="Genomic_DNA"/>
</dbReference>
<evidence type="ECO:0000313" key="3">
    <source>
        <dbReference type="EMBL" id="ACF13396.1"/>
    </source>
</evidence>
<dbReference type="InterPro" id="IPR002035">
    <property type="entry name" value="VWF_A"/>
</dbReference>
<dbReference type="InterPro" id="IPR036465">
    <property type="entry name" value="vWFA_dom_sf"/>
</dbReference>
<dbReference type="PROSITE" id="PS50234">
    <property type="entry name" value="VWFA"/>
    <property type="match status" value="1"/>
</dbReference>
<dbReference type="Gene3D" id="3.40.50.410">
    <property type="entry name" value="von Willebrand factor, type A domain"/>
    <property type="match status" value="1"/>
</dbReference>
<feature type="chain" id="PRO_5002797741" description="VWFA domain-containing protein" evidence="1">
    <location>
        <begin position="23"/>
        <end position="371"/>
    </location>
</feature>
<evidence type="ECO:0000259" key="2">
    <source>
        <dbReference type="PROSITE" id="PS50234"/>
    </source>
</evidence>